<dbReference type="AlphaFoldDB" id="A0A6L2MGG2"/>
<organism evidence="3">
    <name type="scientific">Tanacetum cinerariifolium</name>
    <name type="common">Dalmatian daisy</name>
    <name type="synonym">Chrysanthemum cinerariifolium</name>
    <dbReference type="NCBI Taxonomy" id="118510"/>
    <lineage>
        <taxon>Eukaryota</taxon>
        <taxon>Viridiplantae</taxon>
        <taxon>Streptophyta</taxon>
        <taxon>Embryophyta</taxon>
        <taxon>Tracheophyta</taxon>
        <taxon>Spermatophyta</taxon>
        <taxon>Magnoliopsida</taxon>
        <taxon>eudicotyledons</taxon>
        <taxon>Gunneridae</taxon>
        <taxon>Pentapetalae</taxon>
        <taxon>asterids</taxon>
        <taxon>campanulids</taxon>
        <taxon>Asterales</taxon>
        <taxon>Asteraceae</taxon>
        <taxon>Asteroideae</taxon>
        <taxon>Anthemideae</taxon>
        <taxon>Anthemidinae</taxon>
        <taxon>Tanacetum</taxon>
    </lineage>
</organism>
<feature type="region of interest" description="Disordered" evidence="2">
    <location>
        <begin position="1"/>
        <end position="28"/>
    </location>
</feature>
<feature type="compositionally biased region" description="Basic and acidic residues" evidence="2">
    <location>
        <begin position="120"/>
        <end position="132"/>
    </location>
</feature>
<protein>
    <submittedName>
        <fullName evidence="3">Uncharacterized protein</fullName>
    </submittedName>
</protein>
<reference evidence="3" key="1">
    <citation type="journal article" date="2019" name="Sci. Rep.">
        <title>Draft genome of Tanacetum cinerariifolium, the natural source of mosquito coil.</title>
        <authorList>
            <person name="Yamashiro T."/>
            <person name="Shiraishi A."/>
            <person name="Satake H."/>
            <person name="Nakayama K."/>
        </authorList>
    </citation>
    <scope>NUCLEOTIDE SEQUENCE</scope>
</reference>
<feature type="compositionally biased region" description="Low complexity" evidence="2">
    <location>
        <begin position="108"/>
        <end position="119"/>
    </location>
</feature>
<gene>
    <name evidence="3" type="ORF">Tci_044345</name>
</gene>
<evidence type="ECO:0000256" key="1">
    <source>
        <dbReference type="SAM" id="Coils"/>
    </source>
</evidence>
<accession>A0A6L2MGG2</accession>
<feature type="region of interest" description="Disordered" evidence="2">
    <location>
        <begin position="102"/>
        <end position="132"/>
    </location>
</feature>
<feature type="compositionally biased region" description="Polar residues" evidence="2">
    <location>
        <begin position="1"/>
        <end position="22"/>
    </location>
</feature>
<feature type="coiled-coil region" evidence="1">
    <location>
        <begin position="249"/>
        <end position="276"/>
    </location>
</feature>
<evidence type="ECO:0000313" key="3">
    <source>
        <dbReference type="EMBL" id="GEU72367.1"/>
    </source>
</evidence>
<comment type="caution">
    <text evidence="3">The sequence shown here is derived from an EMBL/GenBank/DDBJ whole genome shotgun (WGS) entry which is preliminary data.</text>
</comment>
<dbReference type="EMBL" id="BKCJ010006479">
    <property type="protein sequence ID" value="GEU72367.1"/>
    <property type="molecule type" value="Genomic_DNA"/>
</dbReference>
<feature type="coiled-coil region" evidence="1">
    <location>
        <begin position="185"/>
        <end position="212"/>
    </location>
</feature>
<keyword evidence="1" id="KW-0175">Coiled coil</keyword>
<sequence>MQKQDTMIQNSKCNSSRENTNAEYGKINKDASEINNNVSREFHDKDNITELQVCKTGCACTEKILNDAEESQVKMKEKKFPFNYENINSLYDMFVSQMELSPEQGHFSDPSTSNVSSESSSKESDVPPKEMPNESKLLKLFVNLDNEIKKLATFNIDLKMDKHRTGLYEDRKGITEEVQELLDIFKSMKRKVDRTSKENENFQNKIDKLLEANISNDVKNLVMQSYVEIKNKEEIERFSKESKDGDKFCNDVVEVKEKLSNRIVQLEKDFAKLEAQSIAFEIKENLRSTLSEFAVDHILSKDDSSPSSIVESHIYELEKESGENICKNAKREKKNLFETETCVFPIKIVELEKTLAKQANETSDLLMKIDNHEKAFSNEVKRLTTRKLTENDKENCDFGSKFTHLEKIIAQKTKDFDDVKLKLSNRTTKFEAYFENLEKYERKPPADKLLIKSQISRSWFTPKVVMQKDLSKRVTAQSLPKNEKGQLLKRIASLESKLASQDLRLCQKEYHELRTSYNALEVKFDSLNRTKKPIQNLQNLK</sequence>
<evidence type="ECO:0000256" key="2">
    <source>
        <dbReference type="SAM" id="MobiDB-lite"/>
    </source>
</evidence>
<name>A0A6L2MGG2_TANCI</name>
<proteinExistence type="predicted"/>